<reference evidence="3" key="1">
    <citation type="submission" date="2015-04" db="EMBL/GenBank/DDBJ databases">
        <title>The genome sequence of the plant pathogenic Rhizarian Plasmodiophora brassicae reveals insights in its biotrophic life cycle and the origin of chitin synthesis.</title>
        <authorList>
            <person name="Schwelm A."/>
            <person name="Fogelqvist J."/>
            <person name="Knaust A."/>
            <person name="Julke S."/>
            <person name="Lilja T."/>
            <person name="Dhandapani V."/>
            <person name="Bonilla-Rosso G."/>
            <person name="Karlsson M."/>
            <person name="Shevchenko A."/>
            <person name="Choi S.R."/>
            <person name="Kim H.G."/>
            <person name="Park J.Y."/>
            <person name="Lim Y.P."/>
            <person name="Ludwig-Muller J."/>
            <person name="Dixelius C."/>
        </authorList>
    </citation>
    <scope>NUCLEOTIDE SEQUENCE</scope>
    <source>
        <tissue evidence="3">Potato root galls</tissue>
    </source>
</reference>
<evidence type="ECO:0000313" key="3">
    <source>
        <dbReference type="EMBL" id="CRZ02678.1"/>
    </source>
</evidence>
<accession>A0A0H5QKY6</accession>
<keyword evidence="1" id="KW-0812">Transmembrane</keyword>
<proteinExistence type="predicted"/>
<feature type="transmembrane region" description="Helical" evidence="1">
    <location>
        <begin position="101"/>
        <end position="123"/>
    </location>
</feature>
<organism evidence="3">
    <name type="scientific">Spongospora subterranea</name>
    <dbReference type="NCBI Taxonomy" id="70186"/>
    <lineage>
        <taxon>Eukaryota</taxon>
        <taxon>Sar</taxon>
        <taxon>Rhizaria</taxon>
        <taxon>Endomyxa</taxon>
        <taxon>Phytomyxea</taxon>
        <taxon>Plasmodiophorida</taxon>
        <taxon>Plasmodiophoridae</taxon>
        <taxon>Spongospora</taxon>
    </lineage>
</organism>
<dbReference type="EMBL" id="HACM01002237">
    <property type="protein sequence ID" value="CRZ02679.1"/>
    <property type="molecule type" value="Transcribed_RNA"/>
</dbReference>
<dbReference type="EMBL" id="HACM01002236">
    <property type="protein sequence ID" value="CRZ02678.1"/>
    <property type="molecule type" value="Transcribed_RNA"/>
</dbReference>
<feature type="transmembrane region" description="Helical" evidence="1">
    <location>
        <begin position="14"/>
        <end position="36"/>
    </location>
</feature>
<protein>
    <submittedName>
        <fullName evidence="3">Uncharacterized protein</fullName>
    </submittedName>
</protein>
<feature type="signal peptide" evidence="2">
    <location>
        <begin position="1"/>
        <end position="17"/>
    </location>
</feature>
<keyword evidence="2" id="KW-0732">Signal</keyword>
<sequence length="350" mass="39449">MAMVSLVHTHLNHLILATLLNLPLLDMPLAGIRVLLKINNLRQVGMITTTNRLHNNSSKLLEVQLLQLILVPMVTTSNLPLVTAKDKLMPRMAMVDITHLLLNLVVIRVLVMSSNKVIALLLAMGMPQTQHQMARTRHMVPKVMAVKHLHQHQPRVNKDIILASSPALILVTHLKALLRLDMGCPQLLKVGMVHSQLEAMLLVMGPLRLKSLLVRQVMVNHSSLLVHKLVMLSLPQRNPGILNQLLNQVMPRLIPMLSDLPLLPMVLHQLSQVMVPSLMALRQVMASSHHLTTVPMVVTPSLQHMLLKQLQPRSLFHLVVGLQKHHLRVNISLFHMFKRIFLRQFLTSVA</sequence>
<keyword evidence="1" id="KW-0472">Membrane</keyword>
<keyword evidence="1" id="KW-1133">Transmembrane helix</keyword>
<evidence type="ECO:0000256" key="1">
    <source>
        <dbReference type="SAM" id="Phobius"/>
    </source>
</evidence>
<feature type="chain" id="PRO_5011353014" evidence="2">
    <location>
        <begin position="18"/>
        <end position="350"/>
    </location>
</feature>
<name>A0A0H5QKY6_9EUKA</name>
<dbReference type="AlphaFoldDB" id="A0A0H5QKY6"/>
<evidence type="ECO:0000256" key="2">
    <source>
        <dbReference type="SAM" id="SignalP"/>
    </source>
</evidence>